<evidence type="ECO:0000313" key="3">
    <source>
        <dbReference type="EMBL" id="KAF4121933.1"/>
    </source>
</evidence>
<feature type="compositionally biased region" description="Low complexity" evidence="1">
    <location>
        <begin position="9"/>
        <end position="26"/>
    </location>
</feature>
<comment type="caution">
    <text evidence="3">The sequence shown here is derived from an EMBL/GenBank/DDBJ whole genome shotgun (WGS) entry which is preliminary data.</text>
</comment>
<dbReference type="SUPFAM" id="SSF56219">
    <property type="entry name" value="DNase I-like"/>
    <property type="match status" value="1"/>
</dbReference>
<reference evidence="3" key="1">
    <citation type="submission" date="2020-03" db="EMBL/GenBank/DDBJ databases">
        <title>Site-based positive gene gene selection in Geosmithia morbida across the United States reveals a broad range of putative effectors and factors for local host and environmental adapation.</title>
        <authorList>
            <person name="Onufrak A."/>
            <person name="Murdoch R.W."/>
            <person name="Gazis R."/>
            <person name="Huff M."/>
            <person name="Staton M."/>
            <person name="Klingeman W."/>
            <person name="Hadziabdic D."/>
        </authorList>
    </citation>
    <scope>NUCLEOTIDE SEQUENCE</scope>
    <source>
        <strain evidence="3">1262</strain>
    </source>
</reference>
<proteinExistence type="predicted"/>
<dbReference type="Gene3D" id="2.60.40.10">
    <property type="entry name" value="Immunoglobulins"/>
    <property type="match status" value="1"/>
</dbReference>
<accession>A0A9P4YUI2</accession>
<feature type="region of interest" description="Disordered" evidence="1">
    <location>
        <begin position="430"/>
        <end position="458"/>
    </location>
</feature>
<name>A0A9P4YUI2_9HYPO</name>
<dbReference type="InterPro" id="IPR013783">
    <property type="entry name" value="Ig-like_fold"/>
</dbReference>
<dbReference type="SMART" id="SM00128">
    <property type="entry name" value="IPPc"/>
    <property type="match status" value="1"/>
</dbReference>
<dbReference type="GO" id="GO:0046856">
    <property type="term" value="P:phosphatidylinositol dephosphorylation"/>
    <property type="evidence" value="ECO:0007669"/>
    <property type="project" value="InterPro"/>
</dbReference>
<feature type="region of interest" description="Disordered" evidence="1">
    <location>
        <begin position="78"/>
        <end position="99"/>
    </location>
</feature>
<evidence type="ECO:0000256" key="1">
    <source>
        <dbReference type="SAM" id="MobiDB-lite"/>
    </source>
</evidence>
<dbReference type="Pfam" id="PF21310">
    <property type="entry name" value="OCRL-like_ASH"/>
    <property type="match status" value="1"/>
</dbReference>
<feature type="compositionally biased region" description="Basic and acidic residues" evidence="1">
    <location>
        <begin position="430"/>
        <end position="454"/>
    </location>
</feature>
<evidence type="ECO:0000313" key="4">
    <source>
        <dbReference type="Proteomes" id="UP000749293"/>
    </source>
</evidence>
<keyword evidence="4" id="KW-1185">Reference proteome</keyword>
<sequence>MATATADQEPLSDPSAESSEPAEVLAATPYSLTRAVHARRPEYVGRHRTRVKIGTWNVAACPGTDKDLARWFVEGQGVEDESETLNHPPRPDASSQQETGDMNGIGLYVLGLQEIVDLNLTKEYMTRAVYADNSATVKWQAALEAAMPTGYELVVAEQMFGLLLLVYASADIAPTISSVSTKQVGTGVGGWFANKGAVSTRLVLGETTSLVLVNCHLTSGATAANLDRRCFDAKQIMSRTEFDPIVQAGVEEDFGRAIDDADFAFWFGDLNFRLDGLPGDDIRRLLMLHARGEYGPGDSNLSHPEGDVAIVMQDASESGDDTTTTGSSLHSKKPSVDSVSLPDPDDFPEDPSQDPTSLQATLDSLIPHDQLKRVVKDRKVFHDGWKEGAITFLPTYKYDVGTVGLFDSSEKQRAPSWCDRVLYRTRKDKDEYEKKAREEEETKRKDDEMRSRGLEEDDDVLFTYDPEADSVFQQSKSTSDFEYTEYDEYDENEDPESEDLTVHGSSLDRISVDLYRSHQNITSSDHKPVVSMFTLDYDAVIPELKSRVYAEVARELDRVENEGRPGVTVITDDGKNSDETAIDFGDIQFLEKKNRNLTIANTGGVPAKLAFIAKPSRVDSDDDDASGREWLSVVFSSPEHSDGEGNVLSKVVTLEPGETVSARVTARVSSIPLVRALNDKTANIDDVLVLRVEDGRDYFIPVRGTWQPSCFGRSMDELIRIPDGGIRKFLTEKGIEGSIPYDMDQKMSAPQELFKITTAMEDMVERSIADETMLGDIVIPQATGWPLDASTWTLSQEEQEAHSAAVAVALDTAKPLLGSLPLELPALRKLEILSSVLVLFLSSLTDGIIPRTLWFKLNNSLPQNLTAVNDGRLLVLDVLSESPSHNISLVFLTTALARIAAELTPTMPVPQKRLSFRRGNATQLAEQDAAQRRRAKERRFAELVAPAVCRSGAGERDKASREKERAVLEVCLRLDDG</sequence>
<dbReference type="PANTHER" id="PTHR11200:SF300">
    <property type="entry name" value="TYPE II INOSITOL 1,4,5-TRISPHOSPHATE 5-PHOSPHATASE"/>
    <property type="match status" value="1"/>
</dbReference>
<dbReference type="EMBL" id="JAANYQ010000011">
    <property type="protein sequence ID" value="KAF4121933.1"/>
    <property type="molecule type" value="Genomic_DNA"/>
</dbReference>
<dbReference type="Proteomes" id="UP000749293">
    <property type="component" value="Unassembled WGS sequence"/>
</dbReference>
<dbReference type="OrthoDB" id="7862313at2759"/>
<dbReference type="InterPro" id="IPR046985">
    <property type="entry name" value="IP5"/>
</dbReference>
<organism evidence="3 4">
    <name type="scientific">Geosmithia morbida</name>
    <dbReference type="NCBI Taxonomy" id="1094350"/>
    <lineage>
        <taxon>Eukaryota</taxon>
        <taxon>Fungi</taxon>
        <taxon>Dikarya</taxon>
        <taxon>Ascomycota</taxon>
        <taxon>Pezizomycotina</taxon>
        <taxon>Sordariomycetes</taxon>
        <taxon>Hypocreomycetidae</taxon>
        <taxon>Hypocreales</taxon>
        <taxon>Bionectriaceae</taxon>
        <taxon>Geosmithia</taxon>
    </lineage>
</organism>
<dbReference type="AlphaFoldDB" id="A0A9P4YUI2"/>
<protein>
    <submittedName>
        <fullName evidence="3">Inositol polyphosphate 5-phosphatase INPP5B/F</fullName>
    </submittedName>
</protein>
<dbReference type="PANTHER" id="PTHR11200">
    <property type="entry name" value="INOSITOL 5-PHOSPHATASE"/>
    <property type="match status" value="1"/>
</dbReference>
<dbReference type="RefSeq" id="XP_035320585.1">
    <property type="nucleotide sequence ID" value="XM_035463754.1"/>
</dbReference>
<dbReference type="InterPro" id="IPR048869">
    <property type="entry name" value="OCRL-1_2_ASH"/>
</dbReference>
<dbReference type="GeneID" id="55968003"/>
<gene>
    <name evidence="3" type="ORF">GMORB2_1773</name>
</gene>
<feature type="domain" description="Inositol polyphosphate-related phosphatase" evidence="2">
    <location>
        <begin position="47"/>
        <end position="448"/>
    </location>
</feature>
<dbReference type="GO" id="GO:0004439">
    <property type="term" value="F:phosphatidylinositol-4,5-bisphosphate 5-phosphatase activity"/>
    <property type="evidence" value="ECO:0007669"/>
    <property type="project" value="TreeGrafter"/>
</dbReference>
<feature type="compositionally biased region" description="Acidic residues" evidence="1">
    <location>
        <begin position="343"/>
        <end position="352"/>
    </location>
</feature>
<dbReference type="InterPro" id="IPR000300">
    <property type="entry name" value="IPPc"/>
</dbReference>
<dbReference type="InterPro" id="IPR036691">
    <property type="entry name" value="Endo/exonu/phosph_ase_sf"/>
</dbReference>
<dbReference type="Gene3D" id="3.60.10.10">
    <property type="entry name" value="Endonuclease/exonuclease/phosphatase"/>
    <property type="match status" value="1"/>
</dbReference>
<feature type="region of interest" description="Disordered" evidence="1">
    <location>
        <begin position="316"/>
        <end position="358"/>
    </location>
</feature>
<dbReference type="Pfam" id="PF22669">
    <property type="entry name" value="Exo_endo_phos2"/>
    <property type="match status" value="2"/>
</dbReference>
<evidence type="ECO:0000259" key="2">
    <source>
        <dbReference type="SMART" id="SM00128"/>
    </source>
</evidence>
<feature type="region of interest" description="Disordered" evidence="1">
    <location>
        <begin position="1"/>
        <end position="26"/>
    </location>
</feature>